<gene>
    <name evidence="5" type="ORF">SBF1_1860002</name>
</gene>
<keyword evidence="3 5" id="KW-0808">Transferase</keyword>
<dbReference type="NCBIfam" id="NF005719">
    <property type="entry name" value="PRK07535.1"/>
    <property type="match status" value="1"/>
</dbReference>
<evidence type="ECO:0000313" key="5">
    <source>
        <dbReference type="EMBL" id="SPF37646.1"/>
    </source>
</evidence>
<proteinExistence type="inferred from homology"/>
<evidence type="ECO:0000256" key="2">
    <source>
        <dbReference type="ARBA" id="ARBA00022603"/>
    </source>
</evidence>
<dbReference type="GO" id="GO:0032259">
    <property type="term" value="P:methylation"/>
    <property type="evidence" value="ECO:0007669"/>
    <property type="project" value="UniProtKB-KW"/>
</dbReference>
<sequence length="267" mass="29124">MIIIGEKINGAIPSVAKAIAVKDADFIRNLAKIQSDAGAAFIDVCASVEDSLELETMKWLIDLVQEVTDTPIAIDSPHIQTCVEAIKFCKKPGLINSVSGEGNKIEVVFPIIADTKWECVALLCDDTGIPKTAQERLKVFAEIMIKAKTYNIAPSRLHIDPLVEMLCTSEDGINMVVDVIKEIKAQYPEIHVTGGFSNISFNLPVRKMVNQAFTVLAINAGMDSAILAPTNQDLMGMIFATEALLGKDECCMEYIGAYRAKLFGQKK</sequence>
<dbReference type="EMBL" id="OMOF01000097">
    <property type="protein sequence ID" value="SPF37646.1"/>
    <property type="molecule type" value="Genomic_DNA"/>
</dbReference>
<dbReference type="OrthoDB" id="358252at2"/>
<accession>A0A2U3KDB8</accession>
<dbReference type="PROSITE" id="PS50972">
    <property type="entry name" value="PTERIN_BINDING"/>
    <property type="match status" value="1"/>
</dbReference>
<dbReference type="AlphaFoldDB" id="A0A2U3KDB8"/>
<comment type="similarity">
    <text evidence="1">Belongs to the vitamin-B12 dependent methionine synthase family.</text>
</comment>
<evidence type="ECO:0000313" key="6">
    <source>
        <dbReference type="Proteomes" id="UP000238916"/>
    </source>
</evidence>
<reference evidence="6" key="1">
    <citation type="submission" date="2018-02" db="EMBL/GenBank/DDBJ databases">
        <authorList>
            <person name="Hausmann B."/>
        </authorList>
    </citation>
    <scope>NUCLEOTIDE SEQUENCE [LARGE SCALE GENOMIC DNA]</scope>
    <source>
        <strain evidence="6">Peat soil MAG SbF1</strain>
    </source>
</reference>
<dbReference type="InterPro" id="IPR050554">
    <property type="entry name" value="Met_Synthase/Corrinoid"/>
</dbReference>
<dbReference type="PANTHER" id="PTHR45833">
    <property type="entry name" value="METHIONINE SYNTHASE"/>
    <property type="match status" value="1"/>
</dbReference>
<dbReference type="Pfam" id="PF00809">
    <property type="entry name" value="Pterin_bind"/>
    <property type="match status" value="1"/>
</dbReference>
<evidence type="ECO:0000256" key="3">
    <source>
        <dbReference type="ARBA" id="ARBA00022679"/>
    </source>
</evidence>
<dbReference type="InterPro" id="IPR011005">
    <property type="entry name" value="Dihydropteroate_synth-like_sf"/>
</dbReference>
<dbReference type="GO" id="GO:0042558">
    <property type="term" value="P:pteridine-containing compound metabolic process"/>
    <property type="evidence" value="ECO:0007669"/>
    <property type="project" value="InterPro"/>
</dbReference>
<feature type="domain" description="Pterin-binding" evidence="4">
    <location>
        <begin position="1"/>
        <end position="245"/>
    </location>
</feature>
<dbReference type="GO" id="GO:0005829">
    <property type="term" value="C:cytosol"/>
    <property type="evidence" value="ECO:0007669"/>
    <property type="project" value="TreeGrafter"/>
</dbReference>
<name>A0A2U3KDB8_9FIRM</name>
<dbReference type="GO" id="GO:0008705">
    <property type="term" value="F:methionine synthase activity"/>
    <property type="evidence" value="ECO:0007669"/>
    <property type="project" value="TreeGrafter"/>
</dbReference>
<protein>
    <submittedName>
        <fullName evidence="5">5-methyltetrahydrofolate--homocysteine methyltransferase</fullName>
    </submittedName>
</protein>
<evidence type="ECO:0000256" key="1">
    <source>
        <dbReference type="ARBA" id="ARBA00010398"/>
    </source>
</evidence>
<evidence type="ECO:0000259" key="4">
    <source>
        <dbReference type="PROSITE" id="PS50972"/>
    </source>
</evidence>
<dbReference type="Gene3D" id="3.20.20.20">
    <property type="entry name" value="Dihydropteroate synthase-like"/>
    <property type="match status" value="1"/>
</dbReference>
<organism evidence="5 6">
    <name type="scientific">Candidatus Desulfosporosinus infrequens</name>
    <dbReference type="NCBI Taxonomy" id="2043169"/>
    <lineage>
        <taxon>Bacteria</taxon>
        <taxon>Bacillati</taxon>
        <taxon>Bacillota</taxon>
        <taxon>Clostridia</taxon>
        <taxon>Eubacteriales</taxon>
        <taxon>Desulfitobacteriaceae</taxon>
        <taxon>Desulfosporosinus</taxon>
    </lineage>
</organism>
<keyword evidence="2 5" id="KW-0489">Methyltransferase</keyword>
<dbReference type="SUPFAM" id="SSF51717">
    <property type="entry name" value="Dihydropteroate synthetase-like"/>
    <property type="match status" value="1"/>
</dbReference>
<dbReference type="Proteomes" id="UP000238916">
    <property type="component" value="Unassembled WGS sequence"/>
</dbReference>
<dbReference type="InterPro" id="IPR000489">
    <property type="entry name" value="Pterin-binding_dom"/>
</dbReference>